<evidence type="ECO:0000259" key="7">
    <source>
        <dbReference type="Pfam" id="PF05681"/>
    </source>
</evidence>
<name>A0A1V5SIL4_9BACT</name>
<dbReference type="NCBIfam" id="TIGR00722">
    <property type="entry name" value="ttdA_fumA_fumB"/>
    <property type="match status" value="1"/>
</dbReference>
<evidence type="ECO:0000256" key="4">
    <source>
        <dbReference type="ARBA" id="ARBA00023004"/>
    </source>
</evidence>
<evidence type="ECO:0000256" key="3">
    <source>
        <dbReference type="ARBA" id="ARBA00022723"/>
    </source>
</evidence>
<proteinExistence type="inferred from homology"/>
<keyword evidence="3" id="KW-0479">Metal-binding</keyword>
<dbReference type="GO" id="GO:0046872">
    <property type="term" value="F:metal ion binding"/>
    <property type="evidence" value="ECO:0007669"/>
    <property type="project" value="UniProtKB-KW"/>
</dbReference>
<dbReference type="PANTHER" id="PTHR30389:SF17">
    <property type="entry name" value="L(+)-TARTRATE DEHYDRATASE SUBUNIT ALPHA-RELATED"/>
    <property type="match status" value="1"/>
</dbReference>
<comment type="caution">
    <text evidence="8">The sequence shown here is derived from an EMBL/GenBank/DDBJ whole genome shotgun (WGS) entry which is preliminary data.</text>
</comment>
<organism evidence="8">
    <name type="scientific">Candidatus Atribacter allofermentans</name>
    <dbReference type="NCBI Taxonomy" id="1852833"/>
    <lineage>
        <taxon>Bacteria</taxon>
        <taxon>Pseudomonadati</taxon>
        <taxon>Atribacterota</taxon>
        <taxon>Atribacteria</taxon>
        <taxon>Atribacterales</taxon>
        <taxon>Atribacteraceae</taxon>
        <taxon>Atribacter</taxon>
    </lineage>
</organism>
<accession>A0A1V5SIL4</accession>
<keyword evidence="5" id="KW-0411">Iron-sulfur</keyword>
<protein>
    <submittedName>
        <fullName evidence="8">L(+)-tartrate dehydratase subunit alpha</fullName>
        <ecNumber evidence="8">4.2.1.32</ecNumber>
    </submittedName>
</protein>
<dbReference type="Proteomes" id="UP000485569">
    <property type="component" value="Unassembled WGS sequence"/>
</dbReference>
<dbReference type="PANTHER" id="PTHR30389">
    <property type="entry name" value="FUMARATE HYDRATASE-RELATED"/>
    <property type="match status" value="1"/>
</dbReference>
<keyword evidence="4" id="KW-0408">Iron</keyword>
<dbReference type="GO" id="GO:0051539">
    <property type="term" value="F:4 iron, 4 sulfur cluster binding"/>
    <property type="evidence" value="ECO:0007669"/>
    <property type="project" value="UniProtKB-KW"/>
</dbReference>
<evidence type="ECO:0000256" key="1">
    <source>
        <dbReference type="ARBA" id="ARBA00008876"/>
    </source>
</evidence>
<gene>
    <name evidence="8" type="primary">ttdA</name>
    <name evidence="8" type="ORF">BWY41_02123</name>
</gene>
<sequence length="281" mass="30973">MMKFISLEDLISRLESSLVEMNTKCSEKLQNCMIEALTKEKSDAAREMLSEILENYVIAQEECLPLCQDTGMVMAEVSMGIEVALTGGTFQEALDEAIRRAYQKSYFRKSVLTDPLIGKNTGDNTPGIVFIQQTHGDELQVNLLVKGGGCDNISALKMMTPGIAPDEIKKFILQELDKNASRACPPLIVGVGIGGNAAYALYLASRALGRPLGTPNHCKEYRQWEEQWKNEINQLGIGPQGVGGKVTCLEVRIESYPTHIASLPVGMVCSCHVFRQKKLSW</sequence>
<dbReference type="EC" id="4.2.1.32" evidence="8"/>
<keyword evidence="6 8" id="KW-0456">Lyase</keyword>
<evidence type="ECO:0000256" key="2">
    <source>
        <dbReference type="ARBA" id="ARBA00022485"/>
    </source>
</evidence>
<dbReference type="Pfam" id="PF05681">
    <property type="entry name" value="Fumerase"/>
    <property type="match status" value="1"/>
</dbReference>
<evidence type="ECO:0000256" key="5">
    <source>
        <dbReference type="ARBA" id="ARBA00023014"/>
    </source>
</evidence>
<dbReference type="InterPro" id="IPR051208">
    <property type="entry name" value="Class-I_Fumarase/Tartrate_DH"/>
</dbReference>
<dbReference type="AlphaFoldDB" id="A0A1V5SIL4"/>
<dbReference type="GO" id="GO:0008730">
    <property type="term" value="F:L(+)-tartrate dehydratase activity"/>
    <property type="evidence" value="ECO:0007669"/>
    <property type="project" value="UniProtKB-EC"/>
</dbReference>
<feature type="domain" description="Fe-S hydro-lyase tartrate dehydratase alpha-type catalytic" evidence="7">
    <location>
        <begin position="15"/>
        <end position="278"/>
    </location>
</feature>
<reference evidence="8" key="1">
    <citation type="submission" date="2017-02" db="EMBL/GenBank/DDBJ databases">
        <title>Delving into the versatile metabolic prowess of the omnipresent phylum Bacteroidetes.</title>
        <authorList>
            <person name="Nobu M.K."/>
            <person name="Mei R."/>
            <person name="Narihiro T."/>
            <person name="Kuroda K."/>
            <person name="Liu W.-T."/>
        </authorList>
    </citation>
    <scope>NUCLEOTIDE SEQUENCE</scope>
    <source>
        <strain evidence="8">ADurb.Bin276</strain>
    </source>
</reference>
<evidence type="ECO:0000256" key="6">
    <source>
        <dbReference type="ARBA" id="ARBA00023239"/>
    </source>
</evidence>
<evidence type="ECO:0000313" key="8">
    <source>
        <dbReference type="EMBL" id="OQA54295.1"/>
    </source>
</evidence>
<dbReference type="EMBL" id="MWBQ01000218">
    <property type="protein sequence ID" value="OQA54295.1"/>
    <property type="molecule type" value="Genomic_DNA"/>
</dbReference>
<keyword evidence="2" id="KW-0004">4Fe-4S</keyword>
<dbReference type="InterPro" id="IPR004646">
    <property type="entry name" value="Fe-S_hydro-lyase_TtdA-typ_cat"/>
</dbReference>
<comment type="similarity">
    <text evidence="1">Belongs to the class-I fumarase family.</text>
</comment>
<dbReference type="NCBIfam" id="NF004885">
    <property type="entry name" value="PRK06246.1"/>
    <property type="match status" value="1"/>
</dbReference>